<dbReference type="InterPro" id="IPR003108">
    <property type="entry name" value="GAR_dom"/>
</dbReference>
<keyword evidence="3" id="KW-0206">Cytoskeleton</keyword>
<evidence type="ECO:0000256" key="2">
    <source>
        <dbReference type="ARBA" id="ARBA00022490"/>
    </source>
</evidence>
<dbReference type="GO" id="GO:0008017">
    <property type="term" value="F:microtubule binding"/>
    <property type="evidence" value="ECO:0007669"/>
    <property type="project" value="InterPro"/>
</dbReference>
<dbReference type="AlphaFoldDB" id="A0AAU9JKP6"/>
<evidence type="ECO:0000313" key="8">
    <source>
        <dbReference type="Proteomes" id="UP001162131"/>
    </source>
</evidence>
<proteinExistence type="predicted"/>
<keyword evidence="4" id="KW-0175">Coiled coil</keyword>
<protein>
    <recommendedName>
        <fullName evidence="6">GAR domain-containing protein</fullName>
    </recommendedName>
</protein>
<dbReference type="Proteomes" id="UP001162131">
    <property type="component" value="Unassembled WGS sequence"/>
</dbReference>
<dbReference type="Pfam" id="PF02187">
    <property type="entry name" value="GAS2"/>
    <property type="match status" value="1"/>
</dbReference>
<comment type="caution">
    <text evidence="7">The sequence shown here is derived from an EMBL/GenBank/DDBJ whole genome shotgun (WGS) entry which is preliminary data.</text>
</comment>
<sequence>MTSERVPIVGSKDSENLLLDSCKSCTIYEEKVSSNHKALSNLKETHALILEIARALHPEIIISTDITSQELALDLDLLHKGRGQASAKEAEHLRSLILGLNEKLKTYQTIETRIEEFSQQAKQGISAREILHKTIKETLEDVEKIKIQQNESLEKMKKERDRAIESLMEQHLNLKRKILDEEKVKCELEITKAELEKIKAEGRNFDNMQEMISQLKFNVKEGEKKRNELRNLYSKSISDFDEKRREMDREIENVMKDNSNLRDELNSAKKTINELSVLNQEKASQIINLQAVNESQNREILNLKDQENKALQMEKLSKAHQEECVSLNKKIKAISEEFQAEIAKLNKEKNEILNKNQLLKGDNNRLEDTINSLKQDLTHSYNKQQDLNTHIAQLEESLILHHDSSAIQDQLNQVSQFTLDIHKQVYKELDGMSEHILAQSEQALGQQRTINKVCSVVSEKEAEIEILREMIAEMQKARPVYVPVKDDPVDAAIAEYMNSREQPLEVPFVREDEGLYLFGSKKVFIKIENGKIIIRIGGGFMQIDEFVDAYTVIELEKFAAIKKAESNPNRKTFMGKLASTIVNEQTKGKVDVSPQKAAKILQDVFVNNKPAFTTCMAIPRKMTSSRQGTMIPKESKGSDSPVRVAKRKSSLVDFRRSATNLK</sequence>
<name>A0AAU9JKP6_9CILI</name>
<dbReference type="EMBL" id="CAJZBQ010000039">
    <property type="protein sequence ID" value="CAG9325634.1"/>
    <property type="molecule type" value="Genomic_DNA"/>
</dbReference>
<evidence type="ECO:0000313" key="7">
    <source>
        <dbReference type="EMBL" id="CAG9325634.1"/>
    </source>
</evidence>
<feature type="region of interest" description="Disordered" evidence="5">
    <location>
        <begin position="623"/>
        <end position="649"/>
    </location>
</feature>
<evidence type="ECO:0000256" key="1">
    <source>
        <dbReference type="ARBA" id="ARBA00004245"/>
    </source>
</evidence>
<organism evidence="7 8">
    <name type="scientific">Blepharisma stoltei</name>
    <dbReference type="NCBI Taxonomy" id="1481888"/>
    <lineage>
        <taxon>Eukaryota</taxon>
        <taxon>Sar</taxon>
        <taxon>Alveolata</taxon>
        <taxon>Ciliophora</taxon>
        <taxon>Postciliodesmatophora</taxon>
        <taxon>Heterotrichea</taxon>
        <taxon>Heterotrichida</taxon>
        <taxon>Blepharismidae</taxon>
        <taxon>Blepharisma</taxon>
    </lineage>
</organism>
<evidence type="ECO:0000256" key="3">
    <source>
        <dbReference type="ARBA" id="ARBA00023212"/>
    </source>
</evidence>
<reference evidence="7" key="1">
    <citation type="submission" date="2021-09" db="EMBL/GenBank/DDBJ databases">
        <authorList>
            <consortium name="AG Swart"/>
            <person name="Singh M."/>
            <person name="Singh A."/>
            <person name="Seah K."/>
            <person name="Emmerich C."/>
        </authorList>
    </citation>
    <scope>NUCLEOTIDE SEQUENCE</scope>
    <source>
        <strain evidence="7">ATCC30299</strain>
    </source>
</reference>
<accession>A0AAU9JKP6</accession>
<feature type="coiled-coil region" evidence="4">
    <location>
        <begin position="100"/>
        <end position="383"/>
    </location>
</feature>
<dbReference type="Gene3D" id="3.30.920.20">
    <property type="entry name" value="Gas2-like domain"/>
    <property type="match status" value="1"/>
</dbReference>
<dbReference type="GO" id="GO:0005856">
    <property type="term" value="C:cytoskeleton"/>
    <property type="evidence" value="ECO:0007669"/>
    <property type="project" value="UniProtKB-SubCell"/>
</dbReference>
<dbReference type="SUPFAM" id="SSF143575">
    <property type="entry name" value="GAS2 domain-like"/>
    <property type="match status" value="1"/>
</dbReference>
<evidence type="ECO:0000256" key="5">
    <source>
        <dbReference type="SAM" id="MobiDB-lite"/>
    </source>
</evidence>
<dbReference type="InterPro" id="IPR036534">
    <property type="entry name" value="GAR_dom_sf"/>
</dbReference>
<gene>
    <name evidence="7" type="ORF">BSTOLATCC_MIC39434</name>
</gene>
<comment type="subcellular location">
    <subcellularLocation>
        <location evidence="1">Cytoplasm</location>
        <location evidence="1">Cytoskeleton</location>
    </subcellularLocation>
</comment>
<evidence type="ECO:0000256" key="4">
    <source>
        <dbReference type="SAM" id="Coils"/>
    </source>
</evidence>
<keyword evidence="2" id="KW-0963">Cytoplasm</keyword>
<evidence type="ECO:0000259" key="6">
    <source>
        <dbReference type="PROSITE" id="PS51460"/>
    </source>
</evidence>
<feature type="domain" description="GAR" evidence="6">
    <location>
        <begin position="484"/>
        <end position="554"/>
    </location>
</feature>
<dbReference type="PROSITE" id="PS51460">
    <property type="entry name" value="GAR"/>
    <property type="match status" value="1"/>
</dbReference>
<keyword evidence="8" id="KW-1185">Reference proteome</keyword>